<dbReference type="Proteomes" id="UP000010953">
    <property type="component" value="Unassembled WGS sequence"/>
</dbReference>
<dbReference type="AlphaFoldDB" id="M7XVP6"/>
<evidence type="ECO:0000313" key="2">
    <source>
        <dbReference type="Proteomes" id="UP000010953"/>
    </source>
</evidence>
<dbReference type="InParanoid" id="M7XVP6"/>
<gene>
    <name evidence="1" type="ORF">C943_01294</name>
</gene>
<dbReference type="EMBL" id="AMZY02000013">
    <property type="protein sequence ID" value="EMS32567.1"/>
    <property type="molecule type" value="Genomic_DNA"/>
</dbReference>
<accession>M7XVP6</accession>
<reference evidence="1" key="1">
    <citation type="submission" date="2013-01" db="EMBL/GenBank/DDBJ databases">
        <title>Genome assembly of Mariniradius saccharolyticus AK6.</title>
        <authorList>
            <person name="Vaidya B."/>
            <person name="Khatri I."/>
            <person name="Tanuku N.R.S."/>
            <person name="Subramanian S."/>
            <person name="Pinnaka A."/>
        </authorList>
    </citation>
    <scope>NUCLEOTIDE SEQUENCE [LARGE SCALE GENOMIC DNA]</scope>
    <source>
        <strain evidence="1">AK6</strain>
    </source>
</reference>
<proteinExistence type="predicted"/>
<organism evidence="1 2">
    <name type="scientific">Mariniradius saccharolyticus AK6</name>
    <dbReference type="NCBI Taxonomy" id="1239962"/>
    <lineage>
        <taxon>Bacteria</taxon>
        <taxon>Pseudomonadati</taxon>
        <taxon>Bacteroidota</taxon>
        <taxon>Cytophagia</taxon>
        <taxon>Cytophagales</taxon>
        <taxon>Cyclobacteriaceae</taxon>
        <taxon>Mariniradius</taxon>
    </lineage>
</organism>
<comment type="caution">
    <text evidence="1">The sequence shown here is derived from an EMBL/GenBank/DDBJ whole genome shotgun (WGS) entry which is preliminary data.</text>
</comment>
<evidence type="ECO:0000313" key="1">
    <source>
        <dbReference type="EMBL" id="EMS32567.1"/>
    </source>
</evidence>
<keyword evidence="2" id="KW-1185">Reference proteome</keyword>
<protein>
    <submittedName>
        <fullName evidence="1">Uncharacterized protein</fullName>
    </submittedName>
</protein>
<sequence length="105" mass="12290">MHVKSIFFIALKKCPLPRGRGGSISRKNTFCFNQSATEGLRQTKPEHHSSWLCCRPLLKERVWVRWGNKKWSVMIQPIDELRMIVLQHSPQNDIAFNPRRTMCAL</sequence>
<name>M7XVP6_9BACT</name>
<dbReference type="STRING" id="1239962.C943_01294"/>